<dbReference type="PANTHER" id="PTHR18968">
    <property type="entry name" value="THIAMINE PYROPHOSPHATE ENZYMES"/>
    <property type="match status" value="1"/>
</dbReference>
<evidence type="ECO:0000313" key="9">
    <source>
        <dbReference type="Proteomes" id="UP001500967"/>
    </source>
</evidence>
<keyword evidence="9" id="KW-1185">Reference proteome</keyword>
<dbReference type="InterPro" id="IPR045229">
    <property type="entry name" value="TPP_enz"/>
</dbReference>
<dbReference type="EMBL" id="BAAAGX010000042">
    <property type="protein sequence ID" value="GAA0280318.1"/>
    <property type="molecule type" value="Genomic_DNA"/>
</dbReference>
<comment type="similarity">
    <text evidence="2 4">Belongs to the TPP enzyme family.</text>
</comment>
<dbReference type="Gene3D" id="3.40.50.970">
    <property type="match status" value="2"/>
</dbReference>
<dbReference type="InterPro" id="IPR029035">
    <property type="entry name" value="DHS-like_NAD/FAD-binding_dom"/>
</dbReference>
<evidence type="ECO:0000256" key="3">
    <source>
        <dbReference type="ARBA" id="ARBA00023052"/>
    </source>
</evidence>
<comment type="cofactor">
    <cofactor evidence="1">
        <name>thiamine diphosphate</name>
        <dbReference type="ChEBI" id="CHEBI:58937"/>
    </cofactor>
</comment>
<dbReference type="Pfam" id="PF02776">
    <property type="entry name" value="TPP_enzyme_N"/>
    <property type="match status" value="1"/>
</dbReference>
<dbReference type="CDD" id="cd02004">
    <property type="entry name" value="TPP_BZL_OCoD_HPCL"/>
    <property type="match status" value="1"/>
</dbReference>
<feature type="domain" description="Thiamine pyrophosphate enzyme N-terminal TPP-binding" evidence="7">
    <location>
        <begin position="12"/>
        <end position="124"/>
    </location>
</feature>
<dbReference type="Proteomes" id="UP001500967">
    <property type="component" value="Unassembled WGS sequence"/>
</dbReference>
<gene>
    <name evidence="8" type="ORF">GCM10009539_80330</name>
</gene>
<evidence type="ECO:0000256" key="1">
    <source>
        <dbReference type="ARBA" id="ARBA00001964"/>
    </source>
</evidence>
<evidence type="ECO:0000256" key="2">
    <source>
        <dbReference type="ARBA" id="ARBA00007812"/>
    </source>
</evidence>
<dbReference type="SUPFAM" id="SSF52467">
    <property type="entry name" value="DHS-like NAD/FAD-binding domain"/>
    <property type="match status" value="1"/>
</dbReference>
<keyword evidence="3 4" id="KW-0786">Thiamine pyrophosphate</keyword>
<dbReference type="NCBIfam" id="NF004516">
    <property type="entry name" value="PRK05858.1"/>
    <property type="match status" value="1"/>
</dbReference>
<feature type="domain" description="Thiamine pyrophosphate enzyme central" evidence="5">
    <location>
        <begin position="195"/>
        <end position="319"/>
    </location>
</feature>
<comment type="caution">
    <text evidence="8">The sequence shown here is derived from an EMBL/GenBank/DDBJ whole genome shotgun (WGS) entry which is preliminary data.</text>
</comment>
<dbReference type="Pfam" id="PF02775">
    <property type="entry name" value="TPP_enzyme_C"/>
    <property type="match status" value="1"/>
</dbReference>
<dbReference type="InterPro" id="IPR029061">
    <property type="entry name" value="THDP-binding"/>
</dbReference>
<evidence type="ECO:0000256" key="4">
    <source>
        <dbReference type="RuleBase" id="RU362132"/>
    </source>
</evidence>
<sequence length="543" mass="56360">MSETGTELEGHGGELALAALRARGVSAMFTLSGGHVFPLYDAAHTTGFPLIDVRHEQSAVFAAEATAKLTRRPGLAVLTAGPGVTNGVSGITSAKFNGSPVVVLGGRAPQMRWGAGSLQEFDHVPVLAPITKHAATVTDINALAADVGAAADLALRPHRGPVFLDLPMDVVFDRATSRIEPPAVPALLEADPAEVARAAELIASAARPVLVAGSDVYAGSAELALVAAAEALRVPVISNGQGRGCIPADHPLAFARARGAAFKAADVVVVVGTPLDFRLGFGTFGDARVVHVVDSPTQRAGHVATAAAPVGDLATILTAFANHTGPRTDHEDWITSLRDRENAARASDAETLRADTDPIKPARIYGELRQVLDRDAVVICDGGDFVSYGGRYLDSYTPGCWLDPGPYGCLGTGAGYAIGARVARPDAQICVLFGDGAAGFSLMDVESLVRQKLPVVMVVGNNGVWGLEKHPMQAVYGYDVAADLQPGLRYDDVVRALGGAGETVEKPGDLGPALRRAFDAGVPYLVNVLTDPADAYPRSSNLA</sequence>
<dbReference type="PANTHER" id="PTHR18968:SF166">
    <property type="entry name" value="2-HYDROXYACYL-COA LYASE 2"/>
    <property type="match status" value="1"/>
</dbReference>
<feature type="domain" description="Thiamine pyrophosphate enzyme TPP-binding" evidence="6">
    <location>
        <begin position="381"/>
        <end position="528"/>
    </location>
</feature>
<protein>
    <submittedName>
        <fullName evidence="8">Acetolactate synthase</fullName>
    </submittedName>
</protein>
<name>A0ABN0V873_9ACTN</name>
<dbReference type="Pfam" id="PF00205">
    <property type="entry name" value="TPP_enzyme_M"/>
    <property type="match status" value="1"/>
</dbReference>
<accession>A0ABN0V873</accession>
<proteinExistence type="inferred from homology"/>
<dbReference type="InterPro" id="IPR012000">
    <property type="entry name" value="Thiamin_PyroP_enz_cen_dom"/>
</dbReference>
<dbReference type="CDD" id="cd07035">
    <property type="entry name" value="TPP_PYR_POX_like"/>
    <property type="match status" value="1"/>
</dbReference>
<evidence type="ECO:0000259" key="6">
    <source>
        <dbReference type="Pfam" id="PF02775"/>
    </source>
</evidence>
<evidence type="ECO:0000313" key="8">
    <source>
        <dbReference type="EMBL" id="GAA0280318.1"/>
    </source>
</evidence>
<reference evidence="8 9" key="1">
    <citation type="journal article" date="2019" name="Int. J. Syst. Evol. Microbiol.">
        <title>The Global Catalogue of Microorganisms (GCM) 10K type strain sequencing project: providing services to taxonomists for standard genome sequencing and annotation.</title>
        <authorList>
            <consortium name="The Broad Institute Genomics Platform"/>
            <consortium name="The Broad Institute Genome Sequencing Center for Infectious Disease"/>
            <person name="Wu L."/>
            <person name="Ma J."/>
        </authorList>
    </citation>
    <scope>NUCLEOTIDE SEQUENCE [LARGE SCALE GENOMIC DNA]</scope>
    <source>
        <strain evidence="8 9">JCM 10425</strain>
    </source>
</reference>
<dbReference type="InterPro" id="IPR011766">
    <property type="entry name" value="TPP_enzyme_TPP-bd"/>
</dbReference>
<dbReference type="InterPro" id="IPR012001">
    <property type="entry name" value="Thiamin_PyroP_enz_TPP-bd_dom"/>
</dbReference>
<dbReference type="Gene3D" id="3.40.50.1220">
    <property type="entry name" value="TPP-binding domain"/>
    <property type="match status" value="1"/>
</dbReference>
<evidence type="ECO:0000259" key="7">
    <source>
        <dbReference type="Pfam" id="PF02776"/>
    </source>
</evidence>
<organism evidence="8 9">
    <name type="scientific">Cryptosporangium japonicum</name>
    <dbReference type="NCBI Taxonomy" id="80872"/>
    <lineage>
        <taxon>Bacteria</taxon>
        <taxon>Bacillati</taxon>
        <taxon>Actinomycetota</taxon>
        <taxon>Actinomycetes</taxon>
        <taxon>Cryptosporangiales</taxon>
        <taxon>Cryptosporangiaceae</taxon>
        <taxon>Cryptosporangium</taxon>
    </lineage>
</organism>
<evidence type="ECO:0000259" key="5">
    <source>
        <dbReference type="Pfam" id="PF00205"/>
    </source>
</evidence>
<dbReference type="RefSeq" id="WP_344654204.1">
    <property type="nucleotide sequence ID" value="NZ_BAAAGX010000042.1"/>
</dbReference>
<dbReference type="SUPFAM" id="SSF52518">
    <property type="entry name" value="Thiamin diphosphate-binding fold (THDP-binding)"/>
    <property type="match status" value="2"/>
</dbReference>